<evidence type="ECO:0000259" key="6">
    <source>
        <dbReference type="Pfam" id="PF07291"/>
    </source>
</evidence>
<keyword evidence="8" id="KW-1185">Reference proteome</keyword>
<evidence type="ECO:0000313" key="7">
    <source>
        <dbReference type="EMBL" id="MCJ8208096.1"/>
    </source>
</evidence>
<proteinExistence type="predicted"/>
<name>A0A9X2B799_9SPHI</name>
<evidence type="ECO:0000256" key="3">
    <source>
        <dbReference type="ARBA" id="ARBA00022989"/>
    </source>
</evidence>
<evidence type="ECO:0000256" key="2">
    <source>
        <dbReference type="ARBA" id="ARBA00022692"/>
    </source>
</evidence>
<accession>A0A9X2B799</accession>
<feature type="transmembrane region" description="Helical" evidence="5">
    <location>
        <begin position="116"/>
        <end position="132"/>
    </location>
</feature>
<comment type="caution">
    <text evidence="7">The sequence shown here is derived from an EMBL/GenBank/DDBJ whole genome shotgun (WGS) entry which is preliminary data.</text>
</comment>
<dbReference type="GO" id="GO:0030416">
    <property type="term" value="P:methylamine metabolic process"/>
    <property type="evidence" value="ECO:0007669"/>
    <property type="project" value="InterPro"/>
</dbReference>
<dbReference type="InterPro" id="IPR009908">
    <property type="entry name" value="Methylamine_util_MauE"/>
</dbReference>
<reference evidence="7" key="1">
    <citation type="submission" date="2022-04" db="EMBL/GenBank/DDBJ databases">
        <title>Mucilaginibacter sp. RS28 isolated from freshwater.</title>
        <authorList>
            <person name="Ko S.-R."/>
        </authorList>
    </citation>
    <scope>NUCLEOTIDE SEQUENCE</scope>
    <source>
        <strain evidence="7">RS28</strain>
    </source>
</reference>
<protein>
    <recommendedName>
        <fullName evidence="6">Methylamine utilisation protein MauE domain-containing protein</fullName>
    </recommendedName>
</protein>
<dbReference type="AlphaFoldDB" id="A0A9X2B799"/>
<feature type="domain" description="Methylamine utilisation protein MauE" evidence="6">
    <location>
        <begin position="5"/>
        <end position="131"/>
    </location>
</feature>
<comment type="subcellular location">
    <subcellularLocation>
        <location evidence="1">Membrane</location>
        <topology evidence="1">Multi-pass membrane protein</topology>
    </subcellularLocation>
</comment>
<feature type="transmembrane region" description="Helical" evidence="5">
    <location>
        <begin position="41"/>
        <end position="66"/>
    </location>
</feature>
<organism evidence="7 8">
    <name type="scientific">Mucilaginibacter straminoryzae</name>
    <dbReference type="NCBI Taxonomy" id="2932774"/>
    <lineage>
        <taxon>Bacteria</taxon>
        <taxon>Pseudomonadati</taxon>
        <taxon>Bacteroidota</taxon>
        <taxon>Sphingobacteriia</taxon>
        <taxon>Sphingobacteriales</taxon>
        <taxon>Sphingobacteriaceae</taxon>
        <taxon>Mucilaginibacter</taxon>
    </lineage>
</organism>
<keyword evidence="2 5" id="KW-0812">Transmembrane</keyword>
<sequence length="151" mass="16906">MNARKFFTEIICVLLVVLFLYAAFSKLLDYHNFYIRLGRSPFIYQFAGLIAWAIPLTEIITAGLLISNKTRTAGLISSLILMFSFTLYVSLVLGAAKKVPCTCGGLLQSMSWQQHLTFNVFTTILILLTLFLQRNSTEPGTIHNLPLSSSH</sequence>
<keyword evidence="3 5" id="KW-1133">Transmembrane helix</keyword>
<dbReference type="GO" id="GO:0016020">
    <property type="term" value="C:membrane"/>
    <property type="evidence" value="ECO:0007669"/>
    <property type="project" value="UniProtKB-SubCell"/>
</dbReference>
<evidence type="ECO:0000256" key="4">
    <source>
        <dbReference type="ARBA" id="ARBA00023136"/>
    </source>
</evidence>
<evidence type="ECO:0000313" key="8">
    <source>
        <dbReference type="Proteomes" id="UP001139450"/>
    </source>
</evidence>
<dbReference type="EMBL" id="JALJEJ010000001">
    <property type="protein sequence ID" value="MCJ8208096.1"/>
    <property type="molecule type" value="Genomic_DNA"/>
</dbReference>
<feature type="transmembrane region" description="Helical" evidence="5">
    <location>
        <begin position="73"/>
        <end position="96"/>
    </location>
</feature>
<keyword evidence="4 5" id="KW-0472">Membrane</keyword>
<dbReference type="RefSeq" id="WP_245127934.1">
    <property type="nucleotide sequence ID" value="NZ_JALJEJ010000001.1"/>
</dbReference>
<evidence type="ECO:0000256" key="1">
    <source>
        <dbReference type="ARBA" id="ARBA00004141"/>
    </source>
</evidence>
<dbReference type="Proteomes" id="UP001139450">
    <property type="component" value="Unassembled WGS sequence"/>
</dbReference>
<gene>
    <name evidence="7" type="ORF">MUY27_00155</name>
</gene>
<dbReference type="Pfam" id="PF07291">
    <property type="entry name" value="MauE"/>
    <property type="match status" value="1"/>
</dbReference>
<evidence type="ECO:0000256" key="5">
    <source>
        <dbReference type="SAM" id="Phobius"/>
    </source>
</evidence>